<dbReference type="Proteomes" id="UP000320876">
    <property type="component" value="Unassembled WGS sequence"/>
</dbReference>
<protein>
    <submittedName>
        <fullName evidence="1">Uncharacterized protein YdeI (YjbR/CyaY-like superfamily)</fullName>
    </submittedName>
</protein>
<proteinExistence type="predicted"/>
<comment type="caution">
    <text evidence="1">The sequence shown here is derived from an EMBL/GenBank/DDBJ whole genome shotgun (WGS) entry which is preliminary data.</text>
</comment>
<accession>A0A542DQ69</accession>
<reference evidence="1 2" key="1">
    <citation type="submission" date="2019-06" db="EMBL/GenBank/DDBJ databases">
        <title>Sequencing the genomes of 1000 actinobacteria strains.</title>
        <authorList>
            <person name="Klenk H.-P."/>
        </authorList>
    </citation>
    <scope>NUCLEOTIDE SEQUENCE [LARGE SCALE GENOMIC DNA]</scope>
    <source>
        <strain evidence="1 2">DSM 45679</strain>
    </source>
</reference>
<dbReference type="EMBL" id="VFML01000001">
    <property type="protein sequence ID" value="TQJ05134.1"/>
    <property type="molecule type" value="Genomic_DNA"/>
</dbReference>
<dbReference type="Pfam" id="PF13376">
    <property type="entry name" value="OmdA"/>
    <property type="match status" value="1"/>
</dbReference>
<keyword evidence="2" id="KW-1185">Reference proteome</keyword>
<dbReference type="RefSeq" id="WP_211358129.1">
    <property type="nucleotide sequence ID" value="NZ_VFML01000001.1"/>
</dbReference>
<sequence length="193" mass="21388">MNPAHTFASVAEFESWLEANHRTTDEIWVALPKIGTEVPSVTRGQALDVALCFGWIDGKATSRTTPEGWWAQRFTPRGARSTWSKINRVKVERLIREGRMRQAGLDQIELARSDGRWAAAYDSPSRAQVPAELRAALDANPAADSAFAELGAGARYRLLHSLQTVKKPETRARKIAGYVERLAAGQSPHPKEK</sequence>
<name>A0A542DQ69_AMYCI</name>
<dbReference type="AlphaFoldDB" id="A0A542DQ69"/>
<evidence type="ECO:0000313" key="1">
    <source>
        <dbReference type="EMBL" id="TQJ05134.1"/>
    </source>
</evidence>
<evidence type="ECO:0000313" key="2">
    <source>
        <dbReference type="Proteomes" id="UP000320876"/>
    </source>
</evidence>
<organism evidence="1 2">
    <name type="scientific">Amycolatopsis cihanbeyliensis</name>
    <dbReference type="NCBI Taxonomy" id="1128664"/>
    <lineage>
        <taxon>Bacteria</taxon>
        <taxon>Bacillati</taxon>
        <taxon>Actinomycetota</taxon>
        <taxon>Actinomycetes</taxon>
        <taxon>Pseudonocardiales</taxon>
        <taxon>Pseudonocardiaceae</taxon>
        <taxon>Amycolatopsis</taxon>
    </lineage>
</organism>
<gene>
    <name evidence="1" type="ORF">FB471_4958</name>
</gene>